<gene>
    <name evidence="1" type="ORF">MOP44_04810</name>
</gene>
<evidence type="ECO:0000313" key="1">
    <source>
        <dbReference type="EMBL" id="UWZ85263.1"/>
    </source>
</evidence>
<evidence type="ECO:0000313" key="2">
    <source>
        <dbReference type="Proteomes" id="UP001059380"/>
    </source>
</evidence>
<proteinExistence type="predicted"/>
<organism evidence="1 2">
    <name type="scientific">Occallatibacter riparius</name>
    <dbReference type="NCBI Taxonomy" id="1002689"/>
    <lineage>
        <taxon>Bacteria</taxon>
        <taxon>Pseudomonadati</taxon>
        <taxon>Acidobacteriota</taxon>
        <taxon>Terriglobia</taxon>
        <taxon>Terriglobales</taxon>
        <taxon>Acidobacteriaceae</taxon>
        <taxon>Occallatibacter</taxon>
    </lineage>
</organism>
<reference evidence="1" key="1">
    <citation type="submission" date="2021-04" db="EMBL/GenBank/DDBJ databases">
        <title>Phylogenetic analysis of Acidobacteriaceae.</title>
        <authorList>
            <person name="Qiu L."/>
            <person name="Zhang Q."/>
        </authorList>
    </citation>
    <scope>NUCLEOTIDE SEQUENCE</scope>
    <source>
        <strain evidence="1">DSM 25168</strain>
    </source>
</reference>
<dbReference type="Proteomes" id="UP001059380">
    <property type="component" value="Chromosome"/>
</dbReference>
<name>A0A9J7BRR5_9BACT</name>
<sequence>MTKVAEKFSVSGSYMARICTVLNVPRPERGYWAKLEVGKAPVRPKLPEAVPGDQTFWFQEGDPLRTRVHPALTASAPPVPRSHRIATGTHSLLQGAKQHYEKGHKIEGGHLLRPFKRQLVDVIASAAGLKRALAFANDLFNALGSAGHRVRFVPSSRLCHRPHIDEREDIPKVKNQNYAYNGRHLWRPSSLTVVYVGSLAFGLTVVEMTEAVLMRYVDGKYIRESEYRPPRNSRTAADHTWTTTKEVPSGRLRLVVYSPHPDVSWSLMFQETAARTLTEDITKIVRSMKSSSQLMLKAIQEAEHQADLREQEWKAQQERWRREEDQRQIAKSVKDSSEQLNHVIQAWAAAVAIEQFLKGVEERATMLSGTQLEAVQERLRLAREFVGAQNPLELFLSWKTPGERYVPLGARTS</sequence>
<accession>A0A9J7BRR5</accession>
<keyword evidence="2" id="KW-1185">Reference proteome</keyword>
<dbReference type="RefSeq" id="WP_260794781.1">
    <property type="nucleotide sequence ID" value="NZ_CP093313.1"/>
</dbReference>
<dbReference type="KEGG" id="orp:MOP44_04810"/>
<dbReference type="EMBL" id="CP093313">
    <property type="protein sequence ID" value="UWZ85263.1"/>
    <property type="molecule type" value="Genomic_DNA"/>
</dbReference>
<dbReference type="AlphaFoldDB" id="A0A9J7BRR5"/>
<protein>
    <submittedName>
        <fullName evidence="1">Uncharacterized protein</fullName>
    </submittedName>
</protein>